<dbReference type="AlphaFoldDB" id="C7N6P1"/>
<proteinExistence type="predicted"/>
<dbReference type="Proteomes" id="UP000002026">
    <property type="component" value="Chromosome"/>
</dbReference>
<keyword evidence="3" id="KW-1185">Reference proteome</keyword>
<evidence type="ECO:0000256" key="1">
    <source>
        <dbReference type="SAM" id="MobiDB-lite"/>
    </source>
</evidence>
<feature type="compositionally biased region" description="Low complexity" evidence="1">
    <location>
        <begin position="7"/>
        <end position="17"/>
    </location>
</feature>
<feature type="compositionally biased region" description="Basic and acidic residues" evidence="1">
    <location>
        <begin position="28"/>
        <end position="43"/>
    </location>
</feature>
<protein>
    <submittedName>
        <fullName evidence="2">Uncharacterized protein</fullName>
    </submittedName>
</protein>
<dbReference type="STRING" id="471855.Shel_15570"/>
<dbReference type="HOGENOM" id="CLU_1694357_0_0_11"/>
<reference evidence="2 3" key="1">
    <citation type="journal article" date="2009" name="Stand. Genomic Sci.">
        <title>Complete genome sequence of Slackia heliotrinireducens type strain (RHS 1).</title>
        <authorList>
            <person name="Pukall R."/>
            <person name="Lapidus A."/>
            <person name="Nolan M."/>
            <person name="Copeland A."/>
            <person name="Glavina Del Rio T."/>
            <person name="Lucas S."/>
            <person name="Chen F."/>
            <person name="Tice H."/>
            <person name="Cheng J.F."/>
            <person name="Chertkov O."/>
            <person name="Bruce D."/>
            <person name="Goodwin L."/>
            <person name="Kuske C."/>
            <person name="Brettin T."/>
            <person name="Detter J.C."/>
            <person name="Han C."/>
            <person name="Pitluck S."/>
            <person name="Pati A."/>
            <person name="Mavrommatis K."/>
            <person name="Ivanova N."/>
            <person name="Ovchinnikova G."/>
            <person name="Chen A."/>
            <person name="Palaniappan K."/>
            <person name="Schneider S."/>
            <person name="Rohde M."/>
            <person name="Chain P."/>
            <person name="D'haeseleer P."/>
            <person name="Goker M."/>
            <person name="Bristow J."/>
            <person name="Eisen J.A."/>
            <person name="Markowitz V."/>
            <person name="Kyrpides N.C."/>
            <person name="Klenk H.P."/>
            <person name="Hugenholtz P."/>
        </authorList>
    </citation>
    <scope>NUCLEOTIDE SEQUENCE [LARGE SCALE GENOMIC DNA]</scope>
    <source>
        <strain evidence="3">ATCC 29202 / DSM 20476 / NCTC 11029 / RHS 1</strain>
    </source>
</reference>
<dbReference type="eggNOG" id="ENOG5031U4V">
    <property type="taxonomic scope" value="Bacteria"/>
</dbReference>
<evidence type="ECO:0000313" key="3">
    <source>
        <dbReference type="Proteomes" id="UP000002026"/>
    </source>
</evidence>
<organism evidence="2 3">
    <name type="scientific">Slackia heliotrinireducens (strain ATCC 29202 / DSM 20476 / NCTC 11029 / RHS 1)</name>
    <name type="common">Peptococcus heliotrinreducens</name>
    <dbReference type="NCBI Taxonomy" id="471855"/>
    <lineage>
        <taxon>Bacteria</taxon>
        <taxon>Bacillati</taxon>
        <taxon>Actinomycetota</taxon>
        <taxon>Coriobacteriia</taxon>
        <taxon>Eggerthellales</taxon>
        <taxon>Eggerthellaceae</taxon>
        <taxon>Slackia</taxon>
    </lineage>
</organism>
<dbReference type="EMBL" id="CP001684">
    <property type="protein sequence ID" value="ACV22576.1"/>
    <property type="molecule type" value="Genomic_DNA"/>
</dbReference>
<dbReference type="RefSeq" id="WP_012798678.1">
    <property type="nucleotide sequence ID" value="NC_013165.1"/>
</dbReference>
<gene>
    <name evidence="2" type="ordered locus">Shel_15570</name>
</gene>
<evidence type="ECO:0000313" key="2">
    <source>
        <dbReference type="EMBL" id="ACV22576.1"/>
    </source>
</evidence>
<sequence length="155" mass="16877">MAEEANEAQASAQAQEAGKPTDWQAKYEAMRQHSREWERKAKENQGAADELEKLRESQQTEQEKAVKRAEKAEAELNELKARAARAETVAKVADAAGVPAEVVDMLNGSDEGELEAQVARLLKLLPAYPTRTDDGGSRAAAKKTNADRFAEALGI</sequence>
<feature type="region of interest" description="Disordered" evidence="1">
    <location>
        <begin position="1"/>
        <end position="71"/>
    </location>
</feature>
<accession>C7N6P1</accession>
<feature type="compositionally biased region" description="Basic and acidic residues" evidence="1">
    <location>
        <begin position="50"/>
        <end position="71"/>
    </location>
</feature>
<name>C7N6P1_SLAHD</name>
<dbReference type="KEGG" id="shi:Shel_15570"/>